<sequence>MVSAELELAPSEVTFLETLKEVESSMIFKVAVHGMDCVMKVFHERPREEWDDPDAEISMCIREVTSYERLKAKGLCARGVVPDYYGYLTIADLTLWPDLHMFTNDALPPKAILIEYVPDMKQLDLTNYTKARAEKLRDVLFEINAAKILHSDIAPRNIMVCGGEQERVLWIDFDMAMVFPEDRPLTEEQQEWFDDEAAVMNEFVDWLVCLGTNLLLMSLTFL</sequence>
<evidence type="ECO:0000313" key="5">
    <source>
        <dbReference type="Proteomes" id="UP000249829"/>
    </source>
</evidence>
<dbReference type="InterPro" id="IPR008266">
    <property type="entry name" value="Tyr_kinase_AS"/>
</dbReference>
<evidence type="ECO:0000313" key="4">
    <source>
        <dbReference type="EMBL" id="PYI22758.1"/>
    </source>
</evidence>
<comment type="catalytic activity">
    <reaction evidence="2">
        <text>L-threonyl-[protein] + ATP = O-phospho-L-threonyl-[protein] + ADP + H(+)</text>
        <dbReference type="Rhea" id="RHEA:46608"/>
        <dbReference type="Rhea" id="RHEA-COMP:11060"/>
        <dbReference type="Rhea" id="RHEA-COMP:11605"/>
        <dbReference type="ChEBI" id="CHEBI:15378"/>
        <dbReference type="ChEBI" id="CHEBI:30013"/>
        <dbReference type="ChEBI" id="CHEBI:30616"/>
        <dbReference type="ChEBI" id="CHEBI:61977"/>
        <dbReference type="ChEBI" id="CHEBI:456216"/>
        <dbReference type="EC" id="2.7.11.1"/>
    </reaction>
</comment>
<accession>A0A2V5HEI3</accession>
<proteinExistence type="predicted"/>
<dbReference type="STRING" id="1450538.A0A2V5HEI3"/>
<dbReference type="Proteomes" id="UP000249829">
    <property type="component" value="Unassembled WGS sequence"/>
</dbReference>
<dbReference type="OMA" id="FMVTPGE"/>
<dbReference type="SUPFAM" id="SSF56112">
    <property type="entry name" value="Protein kinase-like (PK-like)"/>
    <property type="match status" value="1"/>
</dbReference>
<evidence type="ECO:0000256" key="2">
    <source>
        <dbReference type="ARBA" id="ARBA00047899"/>
    </source>
</evidence>
<reference evidence="4 5" key="1">
    <citation type="submission" date="2018-02" db="EMBL/GenBank/DDBJ databases">
        <title>The genomes of Aspergillus section Nigri reveals drivers in fungal speciation.</title>
        <authorList>
            <consortium name="DOE Joint Genome Institute"/>
            <person name="Vesth T.C."/>
            <person name="Nybo J."/>
            <person name="Theobald S."/>
            <person name="Brandl J."/>
            <person name="Frisvad J.C."/>
            <person name="Nielsen K.F."/>
            <person name="Lyhne E.K."/>
            <person name="Kogle M.E."/>
            <person name="Kuo A."/>
            <person name="Riley R."/>
            <person name="Clum A."/>
            <person name="Nolan M."/>
            <person name="Lipzen A."/>
            <person name="Salamov A."/>
            <person name="Henrissat B."/>
            <person name="Wiebenga A."/>
            <person name="De vries R.P."/>
            <person name="Grigoriev I.V."/>
            <person name="Mortensen U.H."/>
            <person name="Andersen M.R."/>
            <person name="Baker S.E."/>
        </authorList>
    </citation>
    <scope>NUCLEOTIDE SEQUENCE [LARGE SCALE GENOMIC DNA]</scope>
    <source>
        <strain evidence="4 5">CBS 115571</strain>
    </source>
</reference>
<comment type="catalytic activity">
    <reaction evidence="3">
        <text>L-seryl-[protein] + ATP = O-phospho-L-seryl-[protein] + ADP + H(+)</text>
        <dbReference type="Rhea" id="RHEA:17989"/>
        <dbReference type="Rhea" id="RHEA-COMP:9863"/>
        <dbReference type="Rhea" id="RHEA-COMP:11604"/>
        <dbReference type="ChEBI" id="CHEBI:15378"/>
        <dbReference type="ChEBI" id="CHEBI:29999"/>
        <dbReference type="ChEBI" id="CHEBI:30616"/>
        <dbReference type="ChEBI" id="CHEBI:83421"/>
        <dbReference type="ChEBI" id="CHEBI:456216"/>
        <dbReference type="EC" id="2.7.11.1"/>
    </reaction>
</comment>
<dbReference type="AlphaFoldDB" id="A0A2V5HEI3"/>
<evidence type="ECO:0000256" key="1">
    <source>
        <dbReference type="ARBA" id="ARBA00012513"/>
    </source>
</evidence>
<dbReference type="InterPro" id="IPR011009">
    <property type="entry name" value="Kinase-like_dom_sf"/>
</dbReference>
<dbReference type="EC" id="2.7.11.1" evidence="1"/>
<keyword evidence="5" id="KW-1185">Reference proteome</keyword>
<dbReference type="PROSITE" id="PS00109">
    <property type="entry name" value="PROTEIN_KINASE_TYR"/>
    <property type="match status" value="1"/>
</dbReference>
<dbReference type="EMBL" id="KZ825109">
    <property type="protein sequence ID" value="PYI22758.1"/>
    <property type="molecule type" value="Genomic_DNA"/>
</dbReference>
<gene>
    <name evidence="4" type="ORF">BO99DRAFT_399835</name>
</gene>
<dbReference type="GO" id="GO:0004674">
    <property type="term" value="F:protein serine/threonine kinase activity"/>
    <property type="evidence" value="ECO:0007669"/>
    <property type="project" value="UniProtKB-EC"/>
</dbReference>
<dbReference type="Gene3D" id="1.10.510.10">
    <property type="entry name" value="Transferase(Phosphotransferase) domain 1"/>
    <property type="match status" value="1"/>
</dbReference>
<evidence type="ECO:0000256" key="3">
    <source>
        <dbReference type="ARBA" id="ARBA00048679"/>
    </source>
</evidence>
<organism evidence="4 5">
    <name type="scientific">Aspergillus violaceofuscus (strain CBS 115571)</name>
    <dbReference type="NCBI Taxonomy" id="1450538"/>
    <lineage>
        <taxon>Eukaryota</taxon>
        <taxon>Fungi</taxon>
        <taxon>Dikarya</taxon>
        <taxon>Ascomycota</taxon>
        <taxon>Pezizomycotina</taxon>
        <taxon>Eurotiomycetes</taxon>
        <taxon>Eurotiomycetidae</taxon>
        <taxon>Eurotiales</taxon>
        <taxon>Aspergillaceae</taxon>
        <taxon>Aspergillus</taxon>
    </lineage>
</organism>
<name>A0A2V5HEI3_ASPV1</name>
<protein>
    <recommendedName>
        <fullName evidence="1">non-specific serine/threonine protein kinase</fullName>
        <ecNumber evidence="1">2.7.11.1</ecNumber>
    </recommendedName>
</protein>